<evidence type="ECO:0008006" key="3">
    <source>
        <dbReference type="Google" id="ProtNLM"/>
    </source>
</evidence>
<feature type="non-terminal residue" evidence="1">
    <location>
        <position position="1"/>
    </location>
</feature>
<name>A0A5J4TNW8_9EUKA</name>
<dbReference type="EMBL" id="SNRW01028195">
    <property type="protein sequence ID" value="KAA6359560.1"/>
    <property type="molecule type" value="Genomic_DNA"/>
</dbReference>
<organism evidence="1 2">
    <name type="scientific">Streblomastix strix</name>
    <dbReference type="NCBI Taxonomy" id="222440"/>
    <lineage>
        <taxon>Eukaryota</taxon>
        <taxon>Metamonada</taxon>
        <taxon>Preaxostyla</taxon>
        <taxon>Oxymonadida</taxon>
        <taxon>Streblomastigidae</taxon>
        <taxon>Streblomastix</taxon>
    </lineage>
</organism>
<accession>A0A5J4TNW8</accession>
<evidence type="ECO:0000313" key="2">
    <source>
        <dbReference type="Proteomes" id="UP000324800"/>
    </source>
</evidence>
<protein>
    <recommendedName>
        <fullName evidence="3">Right handed beta helix domain-containing protein</fullName>
    </recommendedName>
</protein>
<evidence type="ECO:0000313" key="1">
    <source>
        <dbReference type="EMBL" id="KAA6359560.1"/>
    </source>
</evidence>
<gene>
    <name evidence="1" type="ORF">EZS28_044913</name>
</gene>
<comment type="caution">
    <text evidence="1">The sequence shown here is derived from an EMBL/GenBank/DDBJ whole genome shotgun (WGS) entry which is preliminary data.</text>
</comment>
<reference evidence="1 2" key="1">
    <citation type="submission" date="2019-03" db="EMBL/GenBank/DDBJ databases">
        <title>Single cell metagenomics reveals metabolic interactions within the superorganism composed of flagellate Streblomastix strix and complex community of Bacteroidetes bacteria on its surface.</title>
        <authorList>
            <person name="Treitli S.C."/>
            <person name="Kolisko M."/>
            <person name="Husnik F."/>
            <person name="Keeling P."/>
            <person name="Hampl V."/>
        </authorList>
    </citation>
    <scope>NUCLEOTIDE SEQUENCE [LARGE SCALE GENOMIC DNA]</scope>
    <source>
        <strain evidence="1">ST1C</strain>
    </source>
</reference>
<proteinExistence type="predicted"/>
<sequence>TTTDDSISQSGGTIEATIGGISGQLSIQNTNFIKCISQQSYQSGAINLIIKDQRIVSISQTSFIQCESDQGSGINAQILSGSVLTMQGTCTFIYCKARLDLGAALYSTISGTDSKLIIVDEIQFEGYLKDLEGNKQIDLGQGRGAYIELLDNGIIEANEILFNECKGVNGGGIQINSLSSQKQQIKRIQLTDCIGTGNGGGLYCIIGSGEIEMNEFTINGCSGLNGGGIYTSIEQSGKFTINESCSISNCQSTSTGSGGGIYAIINSGQIEMNQVTMNECSGLNGGGIYTQIDGTSKLTIKDSCSLTKCQSTSTGSGGGIYAIISSGQIELNQVIMNECSGLNGGGIYTSIEQSGKLTIKDSSSFTKCQSSDGNGGGIYAIINSGQIEMNQVTMNECSGLNGGGIYTQIDGTSKFTIKDSRYNF</sequence>
<dbReference type="AlphaFoldDB" id="A0A5J4TNW8"/>
<dbReference type="Proteomes" id="UP000324800">
    <property type="component" value="Unassembled WGS sequence"/>
</dbReference>